<dbReference type="GO" id="GO:0030170">
    <property type="term" value="F:pyridoxal phosphate binding"/>
    <property type="evidence" value="ECO:0007669"/>
    <property type="project" value="InterPro"/>
</dbReference>
<keyword evidence="2" id="KW-0028">Amino-acid biosynthesis</keyword>
<evidence type="ECO:0000256" key="5">
    <source>
        <dbReference type="RuleBase" id="RU003560"/>
    </source>
</evidence>
<gene>
    <name evidence="6" type="ordered locus">Bind_2601</name>
</gene>
<dbReference type="Gene3D" id="3.90.1150.10">
    <property type="entry name" value="Aspartate Aminotransferase, domain 1"/>
    <property type="match status" value="1"/>
</dbReference>
<keyword evidence="3 6" id="KW-0032">Aminotransferase</keyword>
<dbReference type="InterPro" id="IPR049704">
    <property type="entry name" value="Aminotrans_3_PPA_site"/>
</dbReference>
<protein>
    <submittedName>
        <fullName evidence="6">Aminotransferase class-III</fullName>
    </submittedName>
</protein>
<comment type="cofactor">
    <cofactor evidence="1">
        <name>pyridoxal 5'-phosphate</name>
        <dbReference type="ChEBI" id="CHEBI:597326"/>
    </cofactor>
</comment>
<dbReference type="InterPro" id="IPR015424">
    <property type="entry name" value="PyrdxlP-dep_Trfase"/>
</dbReference>
<dbReference type="AlphaFoldDB" id="B2IIY2"/>
<dbReference type="Pfam" id="PF00202">
    <property type="entry name" value="Aminotran_3"/>
    <property type="match status" value="1"/>
</dbReference>
<evidence type="ECO:0000313" key="7">
    <source>
        <dbReference type="Proteomes" id="UP000001695"/>
    </source>
</evidence>
<dbReference type="InterPro" id="IPR050103">
    <property type="entry name" value="Class-III_PLP-dep_AT"/>
</dbReference>
<dbReference type="SUPFAM" id="SSF53383">
    <property type="entry name" value="PLP-dependent transferases"/>
    <property type="match status" value="1"/>
</dbReference>
<dbReference type="PANTHER" id="PTHR11986:SF121">
    <property type="entry name" value="BLR3010 PROTEIN"/>
    <property type="match status" value="1"/>
</dbReference>
<dbReference type="Gene3D" id="3.40.640.10">
    <property type="entry name" value="Type I PLP-dependent aspartate aminotransferase-like (Major domain)"/>
    <property type="match status" value="1"/>
</dbReference>
<dbReference type="PANTHER" id="PTHR11986">
    <property type="entry name" value="AMINOTRANSFERASE CLASS III"/>
    <property type="match status" value="1"/>
</dbReference>
<dbReference type="FunFam" id="3.40.640.10:FF:000004">
    <property type="entry name" value="Acetylornithine aminotransferase"/>
    <property type="match status" value="1"/>
</dbReference>
<dbReference type="Proteomes" id="UP000001695">
    <property type="component" value="Chromosome"/>
</dbReference>
<dbReference type="RefSeq" id="WP_012385547.1">
    <property type="nucleotide sequence ID" value="NC_010581.1"/>
</dbReference>
<keyword evidence="6" id="KW-0808">Transferase</keyword>
<evidence type="ECO:0000256" key="1">
    <source>
        <dbReference type="ARBA" id="ARBA00001933"/>
    </source>
</evidence>
<dbReference type="CDD" id="cd00610">
    <property type="entry name" value="OAT_like"/>
    <property type="match status" value="1"/>
</dbReference>
<keyword evidence="4 5" id="KW-0663">Pyridoxal phosphate</keyword>
<evidence type="ECO:0000256" key="3">
    <source>
        <dbReference type="ARBA" id="ARBA00022576"/>
    </source>
</evidence>
<dbReference type="EMBL" id="CP001016">
    <property type="protein sequence ID" value="ACB96194.1"/>
    <property type="molecule type" value="Genomic_DNA"/>
</dbReference>
<comment type="similarity">
    <text evidence="5">Belongs to the class-III pyridoxal-phosphate-dependent aminotransferase family.</text>
</comment>
<name>B2IIY2_BEII9</name>
<proteinExistence type="inferred from homology"/>
<dbReference type="eggNOG" id="COG4992">
    <property type="taxonomic scope" value="Bacteria"/>
</dbReference>
<dbReference type="GO" id="GO:0008483">
    <property type="term" value="F:transaminase activity"/>
    <property type="evidence" value="ECO:0007669"/>
    <property type="project" value="UniProtKB-KW"/>
</dbReference>
<sequence>MLQSVRNDNSYERYVNPQWVHLLDVLEMNVNYVHCHGVELHTSDGKAIIDFNSGYCVHNIGHNHPRLIAALKEELDRSGPAMLQTHVSDLAGELAEKLCARAGGRFTKVFFASSGSEGVETVIKFARAHTERSGILYAADGFHGLTCGALSLMSDEFWKAGFGPLLPETESVLFDDIEALENKLAAKPFAAFVLEPIQGEGGVRVPAPDYLIKAQALCRRYGTLFVLDEVQTGFYRTGDFLAAHHFGVEPDMVVLAKAMSGGLIPCSAVLMSDAICNSIYSSLRRAFIHTTTYSENSLAMRAGLTTLDILEDEKLGARAASLGEYLRRTLTERLGKYEMVAEVRGLGLLNAIEFRKPRSYLLRIPFETFSKIHPAMFGQVVVMRLFKDHGILSQICGNNFLTLKIAPPLVVSDEQIEHYITAVEQVVSLAHTSTSFWSEALGIGRRVLANV</sequence>
<dbReference type="HOGENOM" id="CLU_016922_10_0_5"/>
<reference evidence="6 7" key="2">
    <citation type="journal article" date="2010" name="J. Bacteriol.">
        <title>Complete genome sequence of Beijerinckia indica subsp. indica.</title>
        <authorList>
            <person name="Tamas I."/>
            <person name="Dedysh S.N."/>
            <person name="Liesack W."/>
            <person name="Stott M.B."/>
            <person name="Alam M."/>
            <person name="Murrell J.C."/>
            <person name="Dunfield P.F."/>
        </authorList>
    </citation>
    <scope>NUCLEOTIDE SEQUENCE [LARGE SCALE GENOMIC DNA]</scope>
    <source>
        <strain evidence="7">ATCC 9039 / DSM 1715 / NCIMB 8712</strain>
    </source>
</reference>
<evidence type="ECO:0000256" key="4">
    <source>
        <dbReference type="ARBA" id="ARBA00022898"/>
    </source>
</evidence>
<keyword evidence="2" id="KW-0055">Arginine biosynthesis</keyword>
<dbReference type="InterPro" id="IPR015421">
    <property type="entry name" value="PyrdxlP-dep_Trfase_major"/>
</dbReference>
<organism evidence="6 7">
    <name type="scientific">Beijerinckia indica subsp. indica (strain ATCC 9039 / DSM 1715 / NCIMB 8712)</name>
    <dbReference type="NCBI Taxonomy" id="395963"/>
    <lineage>
        <taxon>Bacteria</taxon>
        <taxon>Pseudomonadati</taxon>
        <taxon>Pseudomonadota</taxon>
        <taxon>Alphaproteobacteria</taxon>
        <taxon>Hyphomicrobiales</taxon>
        <taxon>Beijerinckiaceae</taxon>
        <taxon>Beijerinckia</taxon>
    </lineage>
</organism>
<reference evidence="7" key="1">
    <citation type="submission" date="2008-03" db="EMBL/GenBank/DDBJ databases">
        <title>Complete sequence of chromosome of Beijerinckia indica subsp. indica ATCC 9039.</title>
        <authorList>
            <consortium name="US DOE Joint Genome Institute"/>
            <person name="Copeland A."/>
            <person name="Lucas S."/>
            <person name="Lapidus A."/>
            <person name="Glavina del Rio T."/>
            <person name="Dalin E."/>
            <person name="Tice H."/>
            <person name="Bruce D."/>
            <person name="Goodwin L."/>
            <person name="Pitluck S."/>
            <person name="LaButti K."/>
            <person name="Schmutz J."/>
            <person name="Larimer F."/>
            <person name="Land M."/>
            <person name="Hauser L."/>
            <person name="Kyrpides N."/>
            <person name="Mikhailova N."/>
            <person name="Dunfield P.F."/>
            <person name="Dedysh S.N."/>
            <person name="Liesack W."/>
            <person name="Saw J.H."/>
            <person name="Alam M."/>
            <person name="Chen Y."/>
            <person name="Murrell J.C."/>
            <person name="Richardson P."/>
        </authorList>
    </citation>
    <scope>NUCLEOTIDE SEQUENCE [LARGE SCALE GENOMIC DNA]</scope>
    <source>
        <strain evidence="7">ATCC 9039 / DSM 1715 / NCIMB 8712</strain>
    </source>
</reference>
<dbReference type="GO" id="GO:0042802">
    <property type="term" value="F:identical protein binding"/>
    <property type="evidence" value="ECO:0007669"/>
    <property type="project" value="TreeGrafter"/>
</dbReference>
<dbReference type="KEGG" id="bid:Bind_2601"/>
<dbReference type="PROSITE" id="PS00600">
    <property type="entry name" value="AA_TRANSFER_CLASS_3"/>
    <property type="match status" value="1"/>
</dbReference>
<dbReference type="STRING" id="395963.Bind_2601"/>
<accession>B2IIY2</accession>
<evidence type="ECO:0000313" key="6">
    <source>
        <dbReference type="EMBL" id="ACB96194.1"/>
    </source>
</evidence>
<dbReference type="InterPro" id="IPR015422">
    <property type="entry name" value="PyrdxlP-dep_Trfase_small"/>
</dbReference>
<dbReference type="GO" id="GO:0006526">
    <property type="term" value="P:L-arginine biosynthetic process"/>
    <property type="evidence" value="ECO:0007669"/>
    <property type="project" value="UniProtKB-KW"/>
</dbReference>
<evidence type="ECO:0000256" key="2">
    <source>
        <dbReference type="ARBA" id="ARBA00022571"/>
    </source>
</evidence>
<dbReference type="InterPro" id="IPR005814">
    <property type="entry name" value="Aminotrans_3"/>
</dbReference>
<dbReference type="OrthoDB" id="9801834at2"/>
<keyword evidence="7" id="KW-1185">Reference proteome</keyword>